<dbReference type="Pfam" id="PF03235">
    <property type="entry name" value="GmrSD_N"/>
    <property type="match status" value="1"/>
</dbReference>
<feature type="domain" description="GmrSD restriction endonucleases N-terminal" evidence="1">
    <location>
        <begin position="34"/>
        <end position="155"/>
    </location>
</feature>
<dbReference type="EMBL" id="JAAIRY010000032">
    <property type="protein sequence ID" value="NSI66329.1"/>
    <property type="molecule type" value="Genomic_DNA"/>
</dbReference>
<protein>
    <submittedName>
        <fullName evidence="2">DUF262 domain-containing protein</fullName>
    </submittedName>
</protein>
<dbReference type="PANTHER" id="PTHR39639:SF1">
    <property type="entry name" value="DUF262 DOMAIN-CONTAINING PROTEIN"/>
    <property type="match status" value="1"/>
</dbReference>
<evidence type="ECO:0000313" key="3">
    <source>
        <dbReference type="Proteomes" id="UP001296581"/>
    </source>
</evidence>
<reference evidence="2" key="1">
    <citation type="journal article" date="2020" name="Cell Host Microbe">
        <title>Functional and Genomic Variation between Human-Derived Isolates of Lachnospiraceae Reveals Inter- and Intra-Species Diversity.</title>
        <authorList>
            <person name="Sorbara M.T."/>
            <person name="Littmann E.R."/>
            <person name="Fontana E."/>
            <person name="Moody T.U."/>
            <person name="Kohout C.E."/>
            <person name="Gjonbalaj M."/>
            <person name="Eaton V."/>
            <person name="Seok R."/>
            <person name="Leiner I.M."/>
            <person name="Pamer E.G."/>
        </authorList>
    </citation>
    <scope>NUCLEOTIDE SEQUENCE</scope>
    <source>
        <strain evidence="2">MSK.11.9</strain>
    </source>
</reference>
<organism evidence="2 3">
    <name type="scientific">Mediterraneibacter gnavus</name>
    <name type="common">Ruminococcus gnavus</name>
    <dbReference type="NCBI Taxonomy" id="33038"/>
    <lineage>
        <taxon>Bacteria</taxon>
        <taxon>Bacillati</taxon>
        <taxon>Bacillota</taxon>
        <taxon>Clostridia</taxon>
        <taxon>Lachnospirales</taxon>
        <taxon>Lachnospiraceae</taxon>
        <taxon>Mediterraneibacter</taxon>
    </lineage>
</organism>
<evidence type="ECO:0000259" key="1">
    <source>
        <dbReference type="Pfam" id="PF03235"/>
    </source>
</evidence>
<comment type="caution">
    <text evidence="2">The sequence shown here is derived from an EMBL/GenBank/DDBJ whole genome shotgun (WGS) entry which is preliminary data.</text>
</comment>
<accession>A0AB36DJN8</accession>
<sequence>MEEKKEEKSFSLGRLDIVDLYEWKNSDKLVYKTYFQRQFVWKEKDKRDLIDTIMQGLPIPAIFICDAGTDFTSLSKRYNVLDGRQRLESIFEFLENKYKYNGKFFKDFDKDEKKCVLNYNITLIQMYIEPDDTEKIKEIFKRLNKNSYNLNRMEKQSTQLVEYDYMIIAKIVAGLIRFENIDTYLNEIHELFDEESLTDEGKEISNYSTGAEEGDTIPADIKQICVMDNIKYINQIMTSDYVFTPYERQRQIAVQYFLNIFSCIIKGEMINRNVSEKMIIELSDIPKEQIKEKLIMCNRACKKLIEIYTGDIDVFWKNKTSFFSLCYVMASNPDIIEKKTSDEISDLLDSFQTSNSSDWKLYYEASNQGVNDKKIREQRASILMKILS</sequence>
<gene>
    <name evidence="2" type="ORF">G4981_13790</name>
</gene>
<dbReference type="AlphaFoldDB" id="A0AB36DJN8"/>
<dbReference type="PANTHER" id="PTHR39639">
    <property type="entry name" value="CHROMOSOME 16, WHOLE GENOME SHOTGUN SEQUENCE"/>
    <property type="match status" value="1"/>
</dbReference>
<proteinExistence type="predicted"/>
<name>A0AB36DJN8_MEDGN</name>
<dbReference type="RefSeq" id="WP_101885167.1">
    <property type="nucleotide sequence ID" value="NZ_CAXUME010000022.1"/>
</dbReference>
<dbReference type="InterPro" id="IPR004919">
    <property type="entry name" value="GmrSD_N"/>
</dbReference>
<dbReference type="Proteomes" id="UP001296581">
    <property type="component" value="Unassembled WGS sequence"/>
</dbReference>
<reference evidence="2" key="2">
    <citation type="submission" date="2020-02" db="EMBL/GenBank/DDBJ databases">
        <authorList>
            <person name="Littmann E."/>
            <person name="Sorbara M."/>
        </authorList>
    </citation>
    <scope>NUCLEOTIDE SEQUENCE</scope>
    <source>
        <strain evidence="2">MSK.11.9</strain>
    </source>
</reference>
<evidence type="ECO:0000313" key="2">
    <source>
        <dbReference type="EMBL" id="NSI66329.1"/>
    </source>
</evidence>